<proteinExistence type="predicted"/>
<dbReference type="SUPFAM" id="SSF53795">
    <property type="entry name" value="PEP carboxykinase-like"/>
    <property type="match status" value="1"/>
</dbReference>
<dbReference type="EMBL" id="DXEK01000190">
    <property type="protein sequence ID" value="HIX78239.1"/>
    <property type="molecule type" value="Genomic_DNA"/>
</dbReference>
<sequence>MKKRYMVIDVCFQIYNCPHVNWKLFETEKKEMDFSIFVLSNKGEIHGMEYINIIGNWKHIIRRESDIMLTDANWKTGVILPLWKKMHLSNFLCQFFYTCVVQRHILYLHSSLINYQRHGLMFLGPSGIGKTTQAELWNQYRDALIINGDVVFVQETSETFLGWGTPWHGSSPYCENANVPVYAMIVLKQASENSIRELTGFEKVTAVSNSVFYPRWLKNGMELCLETLDHFLTRIPVYELSCRPDEDAVKLTEETVFGRNFMPSNIIRI</sequence>
<dbReference type="Gene3D" id="3.40.50.300">
    <property type="entry name" value="P-loop containing nucleotide triphosphate hydrolases"/>
    <property type="match status" value="1"/>
</dbReference>
<gene>
    <name evidence="1" type="ORF">H9734_11705</name>
</gene>
<comment type="caution">
    <text evidence="1">The sequence shown here is derived from an EMBL/GenBank/DDBJ whole genome shotgun (WGS) entry which is preliminary data.</text>
</comment>
<reference evidence="1" key="1">
    <citation type="journal article" date="2021" name="PeerJ">
        <title>Extensive microbial diversity within the chicken gut microbiome revealed by metagenomics and culture.</title>
        <authorList>
            <person name="Gilroy R."/>
            <person name="Ravi A."/>
            <person name="Getino M."/>
            <person name="Pursley I."/>
            <person name="Horton D.L."/>
            <person name="Alikhan N.F."/>
            <person name="Baker D."/>
            <person name="Gharbi K."/>
            <person name="Hall N."/>
            <person name="Watson M."/>
            <person name="Adriaenssens E.M."/>
            <person name="Foster-Nyarko E."/>
            <person name="Jarju S."/>
            <person name="Secka A."/>
            <person name="Antonio M."/>
            <person name="Oren A."/>
            <person name="Chaudhuri R.R."/>
            <person name="La Ragione R."/>
            <person name="Hildebrand F."/>
            <person name="Pallen M.J."/>
        </authorList>
    </citation>
    <scope>NUCLEOTIDE SEQUENCE</scope>
    <source>
        <strain evidence="1">CHK183-1962</strain>
    </source>
</reference>
<name>A0A9D2BK81_9FIRM</name>
<protein>
    <recommendedName>
        <fullName evidence="3">SynChlorMet cassette protein ScmC</fullName>
    </recommendedName>
</protein>
<evidence type="ECO:0000313" key="2">
    <source>
        <dbReference type="Proteomes" id="UP000886890"/>
    </source>
</evidence>
<dbReference type="Proteomes" id="UP000886890">
    <property type="component" value="Unassembled WGS sequence"/>
</dbReference>
<accession>A0A9D2BK81</accession>
<dbReference type="InterPro" id="IPR027417">
    <property type="entry name" value="P-loop_NTPase"/>
</dbReference>
<organism evidence="1 2">
    <name type="scientific">Candidatus Fusicatenibacter merdavium</name>
    <dbReference type="NCBI Taxonomy" id="2838600"/>
    <lineage>
        <taxon>Bacteria</taxon>
        <taxon>Bacillati</taxon>
        <taxon>Bacillota</taxon>
        <taxon>Clostridia</taxon>
        <taxon>Lachnospirales</taxon>
        <taxon>Lachnospiraceae</taxon>
        <taxon>Fusicatenibacter</taxon>
    </lineage>
</organism>
<evidence type="ECO:0008006" key="3">
    <source>
        <dbReference type="Google" id="ProtNLM"/>
    </source>
</evidence>
<evidence type="ECO:0000313" key="1">
    <source>
        <dbReference type="EMBL" id="HIX78239.1"/>
    </source>
</evidence>
<dbReference type="AlphaFoldDB" id="A0A9D2BK81"/>
<reference evidence="1" key="2">
    <citation type="submission" date="2021-04" db="EMBL/GenBank/DDBJ databases">
        <authorList>
            <person name="Gilroy R."/>
        </authorList>
    </citation>
    <scope>NUCLEOTIDE SEQUENCE</scope>
    <source>
        <strain evidence="1">CHK183-1962</strain>
    </source>
</reference>